<dbReference type="AlphaFoldDB" id="A0A429YVW7"/>
<sequence length="88" mass="9865">MNPLAFAAILANPGGVIVLMATIAILTAFNAWAFLIFGSIAALIGLFLFFRWPRVFWFYAGAATIYVESRFFGLSFYIEEILRRAFTS</sequence>
<feature type="transmembrane region" description="Helical" evidence="1">
    <location>
        <begin position="31"/>
        <end position="50"/>
    </location>
</feature>
<evidence type="ECO:0000313" key="2">
    <source>
        <dbReference type="EMBL" id="RST85601.1"/>
    </source>
</evidence>
<evidence type="ECO:0000313" key="3">
    <source>
        <dbReference type="Proteomes" id="UP000278398"/>
    </source>
</evidence>
<reference evidence="2 3" key="1">
    <citation type="submission" date="2018-12" db="EMBL/GenBank/DDBJ databases">
        <title>Mesorhizobium carbonis sp. nov., isolated from coal mine water.</title>
        <authorList>
            <person name="Xin W."/>
            <person name="Xu Z."/>
            <person name="Xiang F."/>
            <person name="Zhang J."/>
            <person name="Xi L."/>
            <person name="Liu J."/>
        </authorList>
    </citation>
    <scope>NUCLEOTIDE SEQUENCE [LARGE SCALE GENOMIC DNA]</scope>
    <source>
        <strain evidence="2 3">B2.3</strain>
    </source>
</reference>
<dbReference type="RefSeq" id="WP_126700742.1">
    <property type="nucleotide sequence ID" value="NZ_RWKW01000053.1"/>
</dbReference>
<protein>
    <submittedName>
        <fullName evidence="2">Uncharacterized protein</fullName>
    </submittedName>
</protein>
<dbReference type="Proteomes" id="UP000278398">
    <property type="component" value="Unassembled WGS sequence"/>
</dbReference>
<proteinExistence type="predicted"/>
<accession>A0A429YVW7</accession>
<feature type="transmembrane region" description="Helical" evidence="1">
    <location>
        <begin position="6"/>
        <end position="26"/>
    </location>
</feature>
<gene>
    <name evidence="2" type="ORF">EJC49_14965</name>
</gene>
<evidence type="ECO:0000256" key="1">
    <source>
        <dbReference type="SAM" id="Phobius"/>
    </source>
</evidence>
<keyword evidence="1" id="KW-0812">Transmembrane</keyword>
<dbReference type="EMBL" id="RWKW01000053">
    <property type="protein sequence ID" value="RST85601.1"/>
    <property type="molecule type" value="Genomic_DNA"/>
</dbReference>
<feature type="transmembrane region" description="Helical" evidence="1">
    <location>
        <begin position="56"/>
        <end position="78"/>
    </location>
</feature>
<comment type="caution">
    <text evidence="2">The sequence shown here is derived from an EMBL/GenBank/DDBJ whole genome shotgun (WGS) entry which is preliminary data.</text>
</comment>
<name>A0A429YVW7_9HYPH</name>
<keyword evidence="3" id="KW-1185">Reference proteome</keyword>
<keyword evidence="1" id="KW-1133">Transmembrane helix</keyword>
<organism evidence="2 3">
    <name type="scientific">Aquibium carbonis</name>
    <dbReference type="NCBI Taxonomy" id="2495581"/>
    <lineage>
        <taxon>Bacteria</taxon>
        <taxon>Pseudomonadati</taxon>
        <taxon>Pseudomonadota</taxon>
        <taxon>Alphaproteobacteria</taxon>
        <taxon>Hyphomicrobiales</taxon>
        <taxon>Phyllobacteriaceae</taxon>
        <taxon>Aquibium</taxon>
    </lineage>
</organism>
<keyword evidence="1" id="KW-0472">Membrane</keyword>